<evidence type="ECO:0000313" key="2">
    <source>
        <dbReference type="EMBL" id="AVO53252.1"/>
    </source>
</evidence>
<protein>
    <recommendedName>
        <fullName evidence="1">MBG domain-containing protein</fullName>
    </recommendedName>
</protein>
<dbReference type="AlphaFoldDB" id="A0A2R3QNF3"/>
<gene>
    <name evidence="2" type="ORF">C7A17_10875</name>
</gene>
<dbReference type="Proteomes" id="UP000238327">
    <property type="component" value="Chromosome"/>
</dbReference>
<dbReference type="InterPro" id="IPR041286">
    <property type="entry name" value="MBG_2"/>
</dbReference>
<accession>A0A2R3QNF3</accession>
<dbReference type="InterPro" id="IPR037160">
    <property type="entry name" value="DNA_Pol_thumb_sf"/>
</dbReference>
<name>A0A2R3QNF3_ECTME</name>
<dbReference type="Gene3D" id="3.30.210.10">
    <property type="entry name" value="DNA polymerase, thumb domain"/>
    <property type="match status" value="1"/>
</dbReference>
<organism evidence="2 3">
    <name type="scientific">Ectopseudomonas mendocina</name>
    <name type="common">Pseudomonas mendocina</name>
    <dbReference type="NCBI Taxonomy" id="300"/>
    <lineage>
        <taxon>Bacteria</taxon>
        <taxon>Pseudomonadati</taxon>
        <taxon>Pseudomonadota</taxon>
        <taxon>Gammaproteobacteria</taxon>
        <taxon>Pseudomonadales</taxon>
        <taxon>Pseudomonadaceae</taxon>
        <taxon>Ectopseudomonas</taxon>
    </lineage>
</organism>
<proteinExistence type="predicted"/>
<feature type="domain" description="MBG" evidence="1">
    <location>
        <begin position="2"/>
        <end position="55"/>
    </location>
</feature>
<sequence>MTYQGFVNGEGLGVLNGSRSYGGSAQGASRAGTYVLSVSGLSADNYAIQYVDGRLLLTAPLTTPGGDDLARPVRDGLSNLPSGLPIALASTQPLYLTIMNDPIGMAD</sequence>
<evidence type="ECO:0000259" key="1">
    <source>
        <dbReference type="Pfam" id="PF18676"/>
    </source>
</evidence>
<reference evidence="2 3" key="1">
    <citation type="submission" date="2018-03" db="EMBL/GenBank/DDBJ databases">
        <title>Complete genome sequence and methylome analysis of Pseudomonas mendocina NEB 698.</title>
        <authorList>
            <person name="Morgan R.D."/>
        </authorList>
    </citation>
    <scope>NUCLEOTIDE SEQUENCE [LARGE SCALE GENOMIC DNA]</scope>
    <source>
        <strain evidence="2 3">NEB698</strain>
    </source>
</reference>
<evidence type="ECO:0000313" key="3">
    <source>
        <dbReference type="Proteomes" id="UP000238327"/>
    </source>
</evidence>
<dbReference type="Pfam" id="PF18676">
    <property type="entry name" value="MBG_2"/>
    <property type="match status" value="1"/>
</dbReference>
<dbReference type="EMBL" id="CP027657">
    <property type="protein sequence ID" value="AVO53252.1"/>
    <property type="molecule type" value="Genomic_DNA"/>
</dbReference>